<feature type="domain" description="ABC transporter" evidence="12">
    <location>
        <begin position="83"/>
        <end position="342"/>
    </location>
</feature>
<evidence type="ECO:0000256" key="1">
    <source>
        <dbReference type="ARBA" id="ARBA00004141"/>
    </source>
</evidence>
<dbReference type="GO" id="GO:0005524">
    <property type="term" value="F:ATP binding"/>
    <property type="evidence" value="ECO:0007669"/>
    <property type="project" value="UniProtKB-KW"/>
</dbReference>
<feature type="transmembrane region" description="Helical" evidence="11">
    <location>
        <begin position="1161"/>
        <end position="1185"/>
    </location>
</feature>
<gene>
    <name evidence="13" type="ORF">U9M48_026461</name>
</gene>
<protein>
    <recommendedName>
        <fullName evidence="12">ABC transporter domain-containing protein</fullName>
    </recommendedName>
</protein>
<dbReference type="InterPro" id="IPR043926">
    <property type="entry name" value="ABCG_dom"/>
</dbReference>
<comment type="subcellular location">
    <subcellularLocation>
        <location evidence="1">Membrane</location>
        <topology evidence="1">Multi-pass membrane protein</topology>
    </subcellularLocation>
</comment>
<keyword evidence="8 11" id="KW-1133">Transmembrane helix</keyword>
<dbReference type="InterPro" id="IPR017871">
    <property type="entry name" value="ABC_transporter-like_CS"/>
</dbReference>
<keyword evidence="14" id="KW-1185">Reference proteome</keyword>
<dbReference type="EMBL" id="CP144750">
    <property type="protein sequence ID" value="WVZ78811.1"/>
    <property type="molecule type" value="Genomic_DNA"/>
</dbReference>
<evidence type="ECO:0000256" key="10">
    <source>
        <dbReference type="ARBA" id="ARBA00037747"/>
    </source>
</evidence>
<dbReference type="InterPro" id="IPR027417">
    <property type="entry name" value="P-loop_NTPase"/>
</dbReference>
<evidence type="ECO:0000256" key="3">
    <source>
        <dbReference type="ARBA" id="ARBA00022448"/>
    </source>
</evidence>
<evidence type="ECO:0000256" key="5">
    <source>
        <dbReference type="ARBA" id="ARBA00022737"/>
    </source>
</evidence>
<dbReference type="PANTHER" id="PTHR19241">
    <property type="entry name" value="ATP-BINDING CASSETTE TRANSPORTER"/>
    <property type="match status" value="1"/>
</dbReference>
<evidence type="ECO:0000256" key="11">
    <source>
        <dbReference type="SAM" id="Phobius"/>
    </source>
</evidence>
<dbReference type="InterPro" id="IPR034003">
    <property type="entry name" value="ABCG_PDR_2"/>
</dbReference>
<dbReference type="SMART" id="SM00382">
    <property type="entry name" value="AAA"/>
    <property type="match status" value="2"/>
</dbReference>
<dbReference type="FunFam" id="3.40.50.300:FF:000059">
    <property type="entry name" value="ABC transporter G family member 40"/>
    <property type="match status" value="1"/>
</dbReference>
<dbReference type="Gene3D" id="3.40.50.300">
    <property type="entry name" value="P-loop containing nucleotide triphosphate hydrolases"/>
    <property type="match status" value="2"/>
</dbReference>
<feature type="transmembrane region" description="Helical" evidence="11">
    <location>
        <begin position="472"/>
        <end position="491"/>
    </location>
</feature>
<dbReference type="Proteomes" id="UP001341281">
    <property type="component" value="Chromosome 06"/>
</dbReference>
<dbReference type="InterPro" id="IPR034001">
    <property type="entry name" value="ABCG_PDR_1"/>
</dbReference>
<dbReference type="PROSITE" id="PS50893">
    <property type="entry name" value="ABC_TRANSPORTER_2"/>
    <property type="match status" value="2"/>
</dbReference>
<sequence>MAATAAAAAEAEAAKLLVERLVGVTGDDHERFLLKIRDRFDRVGMELPAIEVRAEDLVVEAEAYARGLAEAPNIFSSITNTAIDVADTLHLLPSNWKTKHTILHKTSVLFRPRRMTLLLGPPGSGKTTLLKALAGKLDSGLKILGKITYNDREMDKFVPETIAAYVSQDDLHSGEMTVRETLAFSAKCQGIGDRYDLLMELMRREREANIMPDDDIDVFMKILGLQLCADTLVGNDMARGISGGQRKRVTIGEMLVSPAKVLLMDEISNGLDSSTAFQMVNYLGQLVRVLGGTAIISLLQPTPETFDLFDDIVLLSEGHVVYQGPKEDVVEFFQSLGFICPRRKAIADFLLEVTSRKDQKQYFSWDSEPYQYFTVEQFSYAFQTFRTGQIIKKVLEVPFDQNMTSAASLITTVKHGSRKRELFKAVFAREVLFMWRSSSCSIVNFAHITVNAIFASIIFWHSNMHHDSIADGGIYLGLLFFSVSETMFSSLGDLGGAVMKLPLFFKQRDVFYPAWTYTLSTWILKIPITVIGVTIWVAITYYAVGFDPNVGRLLKHYFLLIAVSQMSSSLFRLIAGVTRNMFVANIFQVFSILILLLLSGFIISSGKYAINSHLQYSCFHSFSFSNHIPLYSDNLNIFWMLGYWISPLMYAQNAISNNEFTAHRWSEKTRIYGVVHLTKFVLAQIPHGTKESLGTTVLKSRGLFFEAKWYWIGLSALLHLTAPGRSLSSVPRNVRDIQLKKVRNDVRSKRFHQKIVTDESSSCVNNTRVTLSFVPLSLTFENIRYLVDMPKEKKAHGDMNDRLEILKGVSGSFRPGVLTALMGISGSGKTTLMDVLAGRKTGGYTEGTINISGYEKKQEPFSRVFGYCEQSDTHSQHLTVLESLLFSAWLRLPSEVDSVTRKMFVEDLMELLELTSLHCKHVGLAGVNGLSSEQRKRLSIAVELVANPSIIFMDEPTSGLDAQAAAIVMRTVRNLVDIGKTVVCTIHQPSIDIFETFDELLLLNRDGEEIYVGQLGDHSSKMIEYFEGIEGVNRITDGYNPATWMLEVTSTVQEQMLGIDLSQIYKHSELYQTKEQDLFNSMGSMYAAVLMLGVQNASGIQPVIAMERTVFYKERAAGMYSALPYAFAQVAIELPYVFIQTLIYGTLVYTMIGFEWTITKFFWYLFFMYFTLLYFTFFGMLAVGLAPNGSMAVSVSSGFYGLWNLFSGFLIPVHRIPIWSRWCYWICPVAWTLYGLGASQFGDVMDKFETGETVAEFLRRYYGFRHEYLGVAAVVTMACAIAFAFFFVLSMKYINFQRR</sequence>
<accession>A0AAQ3TSJ9</accession>
<dbReference type="Pfam" id="PF08370">
    <property type="entry name" value="PDR_assoc"/>
    <property type="match status" value="1"/>
</dbReference>
<keyword evidence="7" id="KW-0067">ATP-binding</keyword>
<feature type="domain" description="ABC transporter" evidence="12">
    <location>
        <begin position="778"/>
        <end position="1031"/>
    </location>
</feature>
<dbReference type="InterPro" id="IPR003593">
    <property type="entry name" value="AAA+_ATPase"/>
</dbReference>
<dbReference type="GO" id="GO:0005886">
    <property type="term" value="C:plasma membrane"/>
    <property type="evidence" value="ECO:0007669"/>
    <property type="project" value="UniProtKB-ARBA"/>
</dbReference>
<keyword evidence="4 11" id="KW-0812">Transmembrane</keyword>
<evidence type="ECO:0000259" key="12">
    <source>
        <dbReference type="PROSITE" id="PS50893"/>
    </source>
</evidence>
<organism evidence="13 14">
    <name type="scientific">Paspalum notatum var. saurae</name>
    <dbReference type="NCBI Taxonomy" id="547442"/>
    <lineage>
        <taxon>Eukaryota</taxon>
        <taxon>Viridiplantae</taxon>
        <taxon>Streptophyta</taxon>
        <taxon>Embryophyta</taxon>
        <taxon>Tracheophyta</taxon>
        <taxon>Spermatophyta</taxon>
        <taxon>Magnoliopsida</taxon>
        <taxon>Liliopsida</taxon>
        <taxon>Poales</taxon>
        <taxon>Poaceae</taxon>
        <taxon>PACMAD clade</taxon>
        <taxon>Panicoideae</taxon>
        <taxon>Andropogonodae</taxon>
        <taxon>Paspaleae</taxon>
        <taxon>Paspalinae</taxon>
        <taxon>Paspalum</taxon>
    </lineage>
</organism>
<evidence type="ECO:0000256" key="4">
    <source>
        <dbReference type="ARBA" id="ARBA00022692"/>
    </source>
</evidence>
<dbReference type="GO" id="GO:0140359">
    <property type="term" value="F:ABC-type transporter activity"/>
    <property type="evidence" value="ECO:0007669"/>
    <property type="project" value="InterPro"/>
</dbReference>
<evidence type="ECO:0000256" key="2">
    <source>
        <dbReference type="ARBA" id="ARBA00006012"/>
    </source>
</evidence>
<dbReference type="Pfam" id="PF00005">
    <property type="entry name" value="ABC_tran"/>
    <property type="match status" value="2"/>
</dbReference>
<feature type="transmembrane region" description="Helical" evidence="11">
    <location>
        <begin position="1222"/>
        <end position="1241"/>
    </location>
</feature>
<comment type="function">
    <text evidence="10">May be a general defense protein.</text>
</comment>
<evidence type="ECO:0000256" key="8">
    <source>
        <dbReference type="ARBA" id="ARBA00022989"/>
    </source>
</evidence>
<evidence type="ECO:0000256" key="9">
    <source>
        <dbReference type="ARBA" id="ARBA00023136"/>
    </source>
</evidence>
<dbReference type="FunFam" id="3.40.50.300:FF:000179">
    <property type="entry name" value="ABC transporter G family member 34"/>
    <property type="match status" value="1"/>
</dbReference>
<evidence type="ECO:0000256" key="6">
    <source>
        <dbReference type="ARBA" id="ARBA00022741"/>
    </source>
</evidence>
<feature type="transmembrane region" description="Helical" evidence="11">
    <location>
        <begin position="581"/>
        <end position="603"/>
    </location>
</feature>
<feature type="transmembrane region" description="Helical" evidence="11">
    <location>
        <begin position="1268"/>
        <end position="1289"/>
    </location>
</feature>
<dbReference type="PROSITE" id="PS00211">
    <property type="entry name" value="ABC_TRANSPORTER_1"/>
    <property type="match status" value="1"/>
</dbReference>
<feature type="transmembrane region" description="Helical" evidence="11">
    <location>
        <begin position="1125"/>
        <end position="1149"/>
    </location>
</feature>
<feature type="transmembrane region" description="Helical" evidence="11">
    <location>
        <begin position="556"/>
        <end position="575"/>
    </location>
</feature>
<comment type="similarity">
    <text evidence="2">Belongs to the ABC transporter superfamily. ABCG family. PDR (TC 3.A.1.205) subfamily.</text>
</comment>
<dbReference type="Pfam" id="PF19055">
    <property type="entry name" value="ABC2_membrane_7"/>
    <property type="match status" value="1"/>
</dbReference>
<feature type="transmembrane region" description="Helical" evidence="11">
    <location>
        <begin position="522"/>
        <end position="544"/>
    </location>
</feature>
<evidence type="ECO:0000313" key="13">
    <source>
        <dbReference type="EMBL" id="WVZ78811.1"/>
    </source>
</evidence>
<dbReference type="InterPro" id="IPR003439">
    <property type="entry name" value="ABC_transporter-like_ATP-bd"/>
</dbReference>
<feature type="transmembrane region" description="Helical" evidence="11">
    <location>
        <begin position="442"/>
        <end position="460"/>
    </location>
</feature>
<dbReference type="CDD" id="cd03232">
    <property type="entry name" value="ABCG_PDR_domain2"/>
    <property type="match status" value="1"/>
</dbReference>
<proteinExistence type="inferred from homology"/>
<dbReference type="Pfam" id="PF01061">
    <property type="entry name" value="ABC2_membrane"/>
    <property type="match status" value="2"/>
</dbReference>
<reference evidence="13 14" key="1">
    <citation type="submission" date="2024-02" db="EMBL/GenBank/DDBJ databases">
        <title>High-quality chromosome-scale genome assembly of Pensacola bahiagrass (Paspalum notatum Flugge var. saurae).</title>
        <authorList>
            <person name="Vega J.M."/>
            <person name="Podio M."/>
            <person name="Orjuela J."/>
            <person name="Siena L.A."/>
            <person name="Pessino S.C."/>
            <person name="Combes M.C."/>
            <person name="Mariac C."/>
            <person name="Albertini E."/>
            <person name="Pupilli F."/>
            <person name="Ortiz J.P.A."/>
            <person name="Leblanc O."/>
        </authorList>
    </citation>
    <scope>NUCLEOTIDE SEQUENCE [LARGE SCALE GENOMIC DNA]</scope>
    <source>
        <strain evidence="13">R1</strain>
        <tissue evidence="13">Leaf</tissue>
    </source>
</reference>
<feature type="transmembrane region" description="Helical" evidence="11">
    <location>
        <begin position="1191"/>
        <end position="1210"/>
    </location>
</feature>
<evidence type="ECO:0000313" key="14">
    <source>
        <dbReference type="Proteomes" id="UP001341281"/>
    </source>
</evidence>
<keyword evidence="3" id="KW-0813">Transport</keyword>
<keyword evidence="6" id="KW-0547">Nucleotide-binding</keyword>
<keyword evidence="5" id="KW-0677">Repeat</keyword>
<dbReference type="SUPFAM" id="SSF52540">
    <property type="entry name" value="P-loop containing nucleoside triphosphate hydrolases"/>
    <property type="match status" value="2"/>
</dbReference>
<keyword evidence="9 11" id="KW-0472">Membrane</keyword>
<dbReference type="CDD" id="cd03233">
    <property type="entry name" value="ABCG_PDR_domain1"/>
    <property type="match status" value="1"/>
</dbReference>
<dbReference type="InterPro" id="IPR013525">
    <property type="entry name" value="ABC2_TM"/>
</dbReference>
<evidence type="ECO:0000256" key="7">
    <source>
        <dbReference type="ARBA" id="ARBA00022840"/>
    </source>
</evidence>
<dbReference type="InterPro" id="IPR013581">
    <property type="entry name" value="PDR_assoc"/>
</dbReference>
<name>A0AAQ3TSJ9_PASNO</name>
<dbReference type="GO" id="GO:0016887">
    <property type="term" value="F:ATP hydrolysis activity"/>
    <property type="evidence" value="ECO:0007669"/>
    <property type="project" value="InterPro"/>
</dbReference>